<evidence type="ECO:0000256" key="8">
    <source>
        <dbReference type="ARBA" id="ARBA00022989"/>
    </source>
</evidence>
<evidence type="ECO:0000256" key="9">
    <source>
        <dbReference type="ARBA" id="ARBA00023136"/>
    </source>
</evidence>
<sequence length="317" mass="34795">MTAASAPERPTLRRRFLGAPWWAQVLVVFAASRIVTTAIMLAFAAAQQQNSWTGAHPDYVDFAGIWDGHWYYIVAVSGYPTTLPIGADGHVAQNAWAFLPAYPALVRVLMPSWESWNVVAVIVSVAFACGAALLFFRLMRRVLPAGTALFATVLFCTAPLSPILQVAYAESMQLFFLFLALILLLDRRYLLLIPVVVVMSFTRPSGVAFAALLLFHLIHRFVIRARDPFPWRERLAVVVAGIASFAAGIAWPVIAALVTGDATAYTDTELSWRVLYLGHYDELVPFQGWIEEPSGGCTGSACPRPRRSCWAASVSSC</sequence>
<evidence type="ECO:0000313" key="11">
    <source>
        <dbReference type="EMBL" id="GMA96292.1"/>
    </source>
</evidence>
<keyword evidence="6 10" id="KW-0812">Transmembrane</keyword>
<name>A0ABQ6K8I3_9MICO</name>
<dbReference type="InterPro" id="IPR007315">
    <property type="entry name" value="PIG-V/Gpi18"/>
</dbReference>
<proteinExistence type="predicted"/>
<comment type="pathway">
    <text evidence="2">Glycolipid biosynthesis; glycosylphosphatidylinositol-anchor biosynthesis.</text>
</comment>
<comment type="caution">
    <text evidence="11">The sequence shown here is derived from an EMBL/GenBank/DDBJ whole genome shotgun (WGS) entry which is preliminary data.</text>
</comment>
<evidence type="ECO:0000256" key="6">
    <source>
        <dbReference type="ARBA" id="ARBA00022692"/>
    </source>
</evidence>
<evidence type="ECO:0008006" key="13">
    <source>
        <dbReference type="Google" id="ProtNLM"/>
    </source>
</evidence>
<organism evidence="11 12">
    <name type="scientific">Pseudolysinimonas kribbensis</name>
    <dbReference type="NCBI Taxonomy" id="433641"/>
    <lineage>
        <taxon>Bacteria</taxon>
        <taxon>Bacillati</taxon>
        <taxon>Actinomycetota</taxon>
        <taxon>Actinomycetes</taxon>
        <taxon>Micrococcales</taxon>
        <taxon>Microbacteriaceae</taxon>
        <taxon>Pseudolysinimonas</taxon>
    </lineage>
</organism>
<evidence type="ECO:0000256" key="1">
    <source>
        <dbReference type="ARBA" id="ARBA00004477"/>
    </source>
</evidence>
<dbReference type="PANTHER" id="PTHR12468:SF2">
    <property type="entry name" value="GPI MANNOSYLTRANSFERASE 2"/>
    <property type="match status" value="1"/>
</dbReference>
<dbReference type="PANTHER" id="PTHR12468">
    <property type="entry name" value="GPI MANNOSYLTRANSFERASE 2"/>
    <property type="match status" value="1"/>
</dbReference>
<evidence type="ECO:0000256" key="5">
    <source>
        <dbReference type="ARBA" id="ARBA00022679"/>
    </source>
</evidence>
<keyword evidence="8 10" id="KW-1133">Transmembrane helix</keyword>
<feature type="transmembrane region" description="Helical" evidence="10">
    <location>
        <begin position="174"/>
        <end position="199"/>
    </location>
</feature>
<evidence type="ECO:0000256" key="4">
    <source>
        <dbReference type="ARBA" id="ARBA00022676"/>
    </source>
</evidence>
<evidence type="ECO:0000313" key="12">
    <source>
        <dbReference type="Proteomes" id="UP001157034"/>
    </source>
</evidence>
<evidence type="ECO:0000256" key="3">
    <source>
        <dbReference type="ARBA" id="ARBA00022502"/>
    </source>
</evidence>
<feature type="transmembrane region" description="Helical" evidence="10">
    <location>
        <begin position="21"/>
        <end position="46"/>
    </location>
</feature>
<feature type="transmembrane region" description="Helical" evidence="10">
    <location>
        <begin position="235"/>
        <end position="258"/>
    </location>
</feature>
<comment type="subcellular location">
    <subcellularLocation>
        <location evidence="1">Endoplasmic reticulum membrane</location>
        <topology evidence="1">Multi-pass membrane protein</topology>
    </subcellularLocation>
</comment>
<keyword evidence="4" id="KW-0328">Glycosyltransferase</keyword>
<keyword evidence="12" id="KW-1185">Reference proteome</keyword>
<gene>
    <name evidence="11" type="ORF">GCM10025881_31160</name>
</gene>
<keyword evidence="7" id="KW-0256">Endoplasmic reticulum</keyword>
<evidence type="ECO:0000256" key="7">
    <source>
        <dbReference type="ARBA" id="ARBA00022824"/>
    </source>
</evidence>
<evidence type="ECO:0000256" key="2">
    <source>
        <dbReference type="ARBA" id="ARBA00004687"/>
    </source>
</evidence>
<protein>
    <recommendedName>
        <fullName evidence="13">Glycosyltransferase RgtA/B/C/D-like domain-containing protein</fullName>
    </recommendedName>
</protein>
<reference evidence="12" key="1">
    <citation type="journal article" date="2019" name="Int. J. Syst. Evol. Microbiol.">
        <title>The Global Catalogue of Microorganisms (GCM) 10K type strain sequencing project: providing services to taxonomists for standard genome sequencing and annotation.</title>
        <authorList>
            <consortium name="The Broad Institute Genomics Platform"/>
            <consortium name="The Broad Institute Genome Sequencing Center for Infectious Disease"/>
            <person name="Wu L."/>
            <person name="Ma J."/>
        </authorList>
    </citation>
    <scope>NUCLEOTIDE SEQUENCE [LARGE SCALE GENOMIC DNA]</scope>
    <source>
        <strain evidence="12">NBRC 108894</strain>
    </source>
</reference>
<feature type="transmembrane region" description="Helical" evidence="10">
    <location>
        <begin position="206"/>
        <end position="223"/>
    </location>
</feature>
<feature type="transmembrane region" description="Helical" evidence="10">
    <location>
        <begin position="148"/>
        <end position="168"/>
    </location>
</feature>
<keyword evidence="3" id="KW-0337">GPI-anchor biosynthesis</keyword>
<dbReference type="EMBL" id="BSVB01000001">
    <property type="protein sequence ID" value="GMA96292.1"/>
    <property type="molecule type" value="Genomic_DNA"/>
</dbReference>
<dbReference type="Proteomes" id="UP001157034">
    <property type="component" value="Unassembled WGS sequence"/>
</dbReference>
<evidence type="ECO:0000256" key="10">
    <source>
        <dbReference type="SAM" id="Phobius"/>
    </source>
</evidence>
<keyword evidence="9 10" id="KW-0472">Membrane</keyword>
<feature type="transmembrane region" description="Helical" evidence="10">
    <location>
        <begin position="115"/>
        <end position="136"/>
    </location>
</feature>
<keyword evidence="5" id="KW-0808">Transferase</keyword>
<accession>A0ABQ6K8I3</accession>